<evidence type="ECO:0000313" key="7">
    <source>
        <dbReference type="EMBL" id="KAH0565509.1"/>
    </source>
</evidence>
<dbReference type="Gene3D" id="3.30.465.10">
    <property type="match status" value="1"/>
</dbReference>
<comment type="pathway">
    <text evidence="1">Cofactor biosynthesis; D-erythroascorbate biosynthesis; dehydro-D-arabinono-1,4-lactone from D-arabinose: step 2/2.</text>
</comment>
<dbReference type="PROSITE" id="PS51387">
    <property type="entry name" value="FAD_PCMH"/>
    <property type="match status" value="1"/>
</dbReference>
<dbReference type="InterPro" id="IPR016167">
    <property type="entry name" value="FAD-bd_PCMH_sub1"/>
</dbReference>
<evidence type="ECO:0000256" key="1">
    <source>
        <dbReference type="ARBA" id="ARBA00005083"/>
    </source>
</evidence>
<evidence type="ECO:0000313" key="8">
    <source>
        <dbReference type="Proteomes" id="UP000750711"/>
    </source>
</evidence>
<comment type="similarity">
    <text evidence="2">Belongs to the oxygen-dependent FAD-linked oxidoreductase family.</text>
</comment>
<dbReference type="Proteomes" id="UP000750711">
    <property type="component" value="Unassembled WGS sequence"/>
</dbReference>
<gene>
    <name evidence="7" type="ORF">GP486_001103</name>
</gene>
<dbReference type="InterPro" id="IPR006094">
    <property type="entry name" value="Oxid_FAD_bind_N"/>
</dbReference>
<dbReference type="InterPro" id="IPR036318">
    <property type="entry name" value="FAD-bd_PCMH-like_sf"/>
</dbReference>
<dbReference type="Gene3D" id="3.30.43.10">
    <property type="entry name" value="Uridine Diphospho-n-acetylenolpyruvylglucosamine Reductase, domain 2"/>
    <property type="match status" value="1"/>
</dbReference>
<dbReference type="PANTHER" id="PTHR43762">
    <property type="entry name" value="L-GULONOLACTONE OXIDASE"/>
    <property type="match status" value="1"/>
</dbReference>
<dbReference type="GO" id="GO:0071949">
    <property type="term" value="F:FAD binding"/>
    <property type="evidence" value="ECO:0007669"/>
    <property type="project" value="InterPro"/>
</dbReference>
<dbReference type="GO" id="GO:0016020">
    <property type="term" value="C:membrane"/>
    <property type="evidence" value="ECO:0007669"/>
    <property type="project" value="InterPro"/>
</dbReference>
<dbReference type="InterPro" id="IPR007173">
    <property type="entry name" value="ALO_C"/>
</dbReference>
<keyword evidence="4" id="KW-0560">Oxidoreductase</keyword>
<dbReference type="Pfam" id="PF04030">
    <property type="entry name" value="ALO"/>
    <property type="match status" value="1"/>
</dbReference>
<comment type="caution">
    <text evidence="7">The sequence shown here is derived from an EMBL/GenBank/DDBJ whole genome shotgun (WGS) entry which is preliminary data.</text>
</comment>
<organism evidence="7 8">
    <name type="scientific">Trichoglossum hirsutum</name>
    <dbReference type="NCBI Taxonomy" id="265104"/>
    <lineage>
        <taxon>Eukaryota</taxon>
        <taxon>Fungi</taxon>
        <taxon>Dikarya</taxon>
        <taxon>Ascomycota</taxon>
        <taxon>Pezizomycotina</taxon>
        <taxon>Geoglossomycetes</taxon>
        <taxon>Geoglossales</taxon>
        <taxon>Geoglossaceae</taxon>
        <taxon>Trichoglossum</taxon>
    </lineage>
</organism>
<dbReference type="PROSITE" id="PS00862">
    <property type="entry name" value="OX2_COVAL_FAD"/>
    <property type="match status" value="1"/>
</dbReference>
<feature type="non-terminal residue" evidence="7">
    <location>
        <position position="267"/>
    </location>
</feature>
<evidence type="ECO:0000256" key="3">
    <source>
        <dbReference type="ARBA" id="ARBA00013136"/>
    </source>
</evidence>
<keyword evidence="8" id="KW-1185">Reference proteome</keyword>
<accession>A0A9P8LHS9</accession>
<evidence type="ECO:0000259" key="6">
    <source>
        <dbReference type="PROSITE" id="PS51387"/>
    </source>
</evidence>
<dbReference type="EMBL" id="JAGHQM010000087">
    <property type="protein sequence ID" value="KAH0565509.1"/>
    <property type="molecule type" value="Genomic_DNA"/>
</dbReference>
<dbReference type="InterPro" id="IPR006093">
    <property type="entry name" value="Oxy_OxRdtase_FAD_BS"/>
</dbReference>
<protein>
    <recommendedName>
        <fullName evidence="3">D-arabinono-1,4-lactone oxidase</fullName>
        <ecNumber evidence="3">1.1.3.37</ecNumber>
    </recommendedName>
    <alternativeName>
        <fullName evidence="5">L-galactono-gamma-lactone oxidase</fullName>
    </alternativeName>
</protein>
<evidence type="ECO:0000256" key="2">
    <source>
        <dbReference type="ARBA" id="ARBA00005466"/>
    </source>
</evidence>
<dbReference type="Pfam" id="PF01565">
    <property type="entry name" value="FAD_binding_4"/>
    <property type="match status" value="1"/>
</dbReference>
<dbReference type="GO" id="GO:0005739">
    <property type="term" value="C:mitochondrion"/>
    <property type="evidence" value="ECO:0007669"/>
    <property type="project" value="TreeGrafter"/>
</dbReference>
<dbReference type="SUPFAM" id="SSF56176">
    <property type="entry name" value="FAD-binding/transporter-associated domain-like"/>
    <property type="match status" value="1"/>
</dbReference>
<name>A0A9P8LHS9_9PEZI</name>
<dbReference type="EC" id="1.1.3.37" evidence="3"/>
<dbReference type="AlphaFoldDB" id="A0A9P8LHS9"/>
<evidence type="ECO:0000256" key="5">
    <source>
        <dbReference type="ARBA" id="ARBA00033418"/>
    </source>
</evidence>
<proteinExistence type="inferred from homology"/>
<dbReference type="PANTHER" id="PTHR43762:SF1">
    <property type="entry name" value="D-ARABINONO-1,4-LACTONE OXIDASE"/>
    <property type="match status" value="1"/>
</dbReference>
<feature type="domain" description="FAD-binding PCMH-type" evidence="6">
    <location>
        <begin position="34"/>
        <end position="204"/>
    </location>
</feature>
<evidence type="ECO:0000256" key="4">
    <source>
        <dbReference type="ARBA" id="ARBA00023002"/>
    </source>
</evidence>
<dbReference type="InterPro" id="IPR016169">
    <property type="entry name" value="FAD-bd_PCMH_sub2"/>
</dbReference>
<dbReference type="InterPro" id="IPR010031">
    <property type="entry name" value="FAD_lactone_oxidase-like"/>
</dbReference>
<dbReference type="GO" id="GO:0003885">
    <property type="term" value="F:D-arabinono-1,4-lactone oxidase activity"/>
    <property type="evidence" value="ECO:0007669"/>
    <property type="project" value="UniProtKB-EC"/>
</dbReference>
<sequence length="267" mass="29953">MDSVLQRELERLANDNVAFRATSGYVHQNWAKTFTSHPSLYIRPESNDEIRKVVTLARRCRRRITVVGSGHSPSDLTCTSSWMMNLDRYNKVLSIDEARRVVVMESGIRLWQLSDELRKVGLAIPNLGSIDEQSIAGAIATGTHGSTLRHGILSESVLALRIMLSNGSTVLCDNEQNADLFAAALVSLGALGIITEVTFQAVPTFRIEWERSIWPLSRILGAWSGEESLWRQAEFVRVWWCPYGKKGIVWKADKTEKQVTPVGRSKK</sequence>
<reference evidence="7" key="1">
    <citation type="submission" date="2021-03" db="EMBL/GenBank/DDBJ databases">
        <title>Comparative genomics and phylogenomic investigation of the class Geoglossomycetes provide insights into ecological specialization and systematics.</title>
        <authorList>
            <person name="Melie T."/>
            <person name="Pirro S."/>
            <person name="Miller A.N."/>
            <person name="Quandt A."/>
        </authorList>
    </citation>
    <scope>NUCLEOTIDE SEQUENCE</scope>
    <source>
        <strain evidence="7">CAQ_001_2017</strain>
    </source>
</reference>
<dbReference type="InterPro" id="IPR016166">
    <property type="entry name" value="FAD-bd_PCMH"/>
</dbReference>